<feature type="signal peptide" evidence="3">
    <location>
        <begin position="1"/>
        <end position="21"/>
    </location>
</feature>
<dbReference type="EC" id="3.1.1.-" evidence="3"/>
<dbReference type="AlphaFoldDB" id="A0A1D1XT84"/>
<dbReference type="GO" id="GO:0016787">
    <property type="term" value="F:hydrolase activity"/>
    <property type="evidence" value="ECO:0007669"/>
    <property type="project" value="UniProtKB-KW"/>
</dbReference>
<dbReference type="InterPro" id="IPR002018">
    <property type="entry name" value="CarbesteraseB"/>
</dbReference>
<evidence type="ECO:0000256" key="3">
    <source>
        <dbReference type="RuleBase" id="RU361235"/>
    </source>
</evidence>
<dbReference type="PANTHER" id="PTHR43142:SF1">
    <property type="entry name" value="CARBOXYLIC ESTER HYDROLASE"/>
    <property type="match status" value="1"/>
</dbReference>
<proteinExistence type="inferred from homology"/>
<accession>A0A1D1XT84</accession>
<reference evidence="5" key="1">
    <citation type="submission" date="2015-07" db="EMBL/GenBank/DDBJ databases">
        <title>Transcriptome Assembly of Anthurium amnicola.</title>
        <authorList>
            <person name="Suzuki J."/>
        </authorList>
    </citation>
    <scope>NUCLEOTIDE SEQUENCE</scope>
</reference>
<dbReference type="InterPro" id="IPR029058">
    <property type="entry name" value="AB_hydrolase_fold"/>
</dbReference>
<gene>
    <name evidence="5" type="primary">EST6_0</name>
    <name evidence="5" type="ORF">g.72480</name>
</gene>
<dbReference type="InterPro" id="IPR019826">
    <property type="entry name" value="Carboxylesterase_B_AS"/>
</dbReference>
<dbReference type="PROSITE" id="PS00122">
    <property type="entry name" value="CARBOXYLESTERASE_B_1"/>
    <property type="match status" value="1"/>
</dbReference>
<dbReference type="PANTHER" id="PTHR43142">
    <property type="entry name" value="CARBOXYLIC ESTER HYDROLASE"/>
    <property type="match status" value="1"/>
</dbReference>
<protein>
    <recommendedName>
        <fullName evidence="3">Carboxylic ester hydrolase</fullName>
        <ecNumber evidence="3">3.1.1.-</ecNumber>
    </recommendedName>
</protein>
<sequence>MSALLRVLAVLAVAGVVAVLAERPAPEARVAGGTLRGRWTRSRPSGRDVAAFEGIRYAKPPVDDLRFQPPVAADEPWTGVRAADKLGAVCPQRNFLAPGATAVEGSEDCLFLNVYRGDQSKPGLLPVMVMIHGGGFTNGASNIYGPEYLLDRDVVYVSINYRLFALGFLSTGDDVVPGNQGLKDMALALRWVRDNVRAFGGDPDNVTIFGESAGAASVHYLMLSPLTRGLFHRVIQMSGSALAPWALFQPAQARAKAVKLADALGCPSTQGSAALRDCLLTKSAEDIVKAEDALAQWASHPVVQFRPTVEPRGAGAFLDKHPAQVYADGGAHDVPVLTGVTSEEGCILATPIVEKAELLADLDKRFAEVASIIFYTDHLPRGVNDQVYATLRREYFGDRAVDLASVDELLQLTTDGFFSYSTLEAARLHARHLKSPVFLYELGRVGERSLALLLGATKETRPRYGVCHGDDLQYVFPTDAFFPQPPSASDEAFSRIFLDWFTTFALTGSPTTDGSWPAVKDTSTGTEYAFLDAPGLTVRRGFHNDRLARWSGLPVNAALAPGGGREHRDEL</sequence>
<dbReference type="CDD" id="cd00312">
    <property type="entry name" value="Esterase_lipase"/>
    <property type="match status" value="1"/>
</dbReference>
<feature type="domain" description="Carboxylesterase type B" evidence="4">
    <location>
        <begin position="26"/>
        <end position="548"/>
    </location>
</feature>
<feature type="chain" id="PRO_5008811167" description="Carboxylic ester hydrolase" evidence="3">
    <location>
        <begin position="22"/>
        <end position="571"/>
    </location>
</feature>
<comment type="similarity">
    <text evidence="1 3">Belongs to the type-B carboxylesterase/lipase family.</text>
</comment>
<name>A0A1D1XT84_9ARAE</name>
<dbReference type="Pfam" id="PF00135">
    <property type="entry name" value="COesterase"/>
    <property type="match status" value="1"/>
</dbReference>
<dbReference type="EMBL" id="GDJX01022335">
    <property type="protein sequence ID" value="JAT45601.1"/>
    <property type="molecule type" value="Transcribed_RNA"/>
</dbReference>
<dbReference type="Gene3D" id="3.40.50.1820">
    <property type="entry name" value="alpha/beta hydrolase"/>
    <property type="match status" value="1"/>
</dbReference>
<dbReference type="SUPFAM" id="SSF53474">
    <property type="entry name" value="alpha/beta-Hydrolases"/>
    <property type="match status" value="1"/>
</dbReference>
<evidence type="ECO:0000256" key="2">
    <source>
        <dbReference type="ARBA" id="ARBA00022801"/>
    </source>
</evidence>
<evidence type="ECO:0000259" key="4">
    <source>
        <dbReference type="Pfam" id="PF00135"/>
    </source>
</evidence>
<keyword evidence="3" id="KW-0732">Signal</keyword>
<keyword evidence="2 3" id="KW-0378">Hydrolase</keyword>
<organism evidence="5">
    <name type="scientific">Anthurium amnicola</name>
    <dbReference type="NCBI Taxonomy" id="1678845"/>
    <lineage>
        <taxon>Eukaryota</taxon>
        <taxon>Viridiplantae</taxon>
        <taxon>Streptophyta</taxon>
        <taxon>Embryophyta</taxon>
        <taxon>Tracheophyta</taxon>
        <taxon>Spermatophyta</taxon>
        <taxon>Magnoliopsida</taxon>
        <taxon>Liliopsida</taxon>
        <taxon>Araceae</taxon>
        <taxon>Pothoideae</taxon>
        <taxon>Potheae</taxon>
        <taxon>Anthurium</taxon>
    </lineage>
</organism>
<evidence type="ECO:0000256" key="1">
    <source>
        <dbReference type="ARBA" id="ARBA00005964"/>
    </source>
</evidence>
<evidence type="ECO:0000313" key="5">
    <source>
        <dbReference type="EMBL" id="JAT45601.1"/>
    </source>
</evidence>